<name>A0A973A6T8_9GAMM</name>
<dbReference type="Gene3D" id="3.40.630.30">
    <property type="match status" value="1"/>
</dbReference>
<evidence type="ECO:0000313" key="2">
    <source>
        <dbReference type="EMBL" id="NQV63959.1"/>
    </source>
</evidence>
<dbReference type="AlphaFoldDB" id="A0A973A6T8"/>
<gene>
    <name evidence="2" type="ORF">HQ497_01220</name>
</gene>
<dbReference type="PANTHER" id="PTHR43792">
    <property type="entry name" value="GNAT FAMILY, PUTATIVE (AFU_ORTHOLOGUE AFUA_3G00765)-RELATED-RELATED"/>
    <property type="match status" value="1"/>
</dbReference>
<proteinExistence type="predicted"/>
<organism evidence="2 3">
    <name type="scientific">SAR86 cluster bacterium</name>
    <dbReference type="NCBI Taxonomy" id="2030880"/>
    <lineage>
        <taxon>Bacteria</taxon>
        <taxon>Pseudomonadati</taxon>
        <taxon>Pseudomonadota</taxon>
        <taxon>Gammaproteobacteria</taxon>
        <taxon>SAR86 cluster</taxon>
    </lineage>
</organism>
<dbReference type="EMBL" id="JABMOJ010000048">
    <property type="protein sequence ID" value="NQV63959.1"/>
    <property type="molecule type" value="Genomic_DNA"/>
</dbReference>
<evidence type="ECO:0000259" key="1">
    <source>
        <dbReference type="PROSITE" id="PS51186"/>
    </source>
</evidence>
<protein>
    <submittedName>
        <fullName evidence="2">GNAT family N-acetyltransferase</fullName>
    </submittedName>
</protein>
<accession>A0A973A6T8</accession>
<dbReference type="InterPro" id="IPR016181">
    <property type="entry name" value="Acyl_CoA_acyltransferase"/>
</dbReference>
<dbReference type="SUPFAM" id="SSF55729">
    <property type="entry name" value="Acyl-CoA N-acyltransferases (Nat)"/>
    <property type="match status" value="1"/>
</dbReference>
<dbReference type="PROSITE" id="PS51186">
    <property type="entry name" value="GNAT"/>
    <property type="match status" value="1"/>
</dbReference>
<dbReference type="GO" id="GO:0016747">
    <property type="term" value="F:acyltransferase activity, transferring groups other than amino-acyl groups"/>
    <property type="evidence" value="ECO:0007669"/>
    <property type="project" value="InterPro"/>
</dbReference>
<dbReference type="InterPro" id="IPR000182">
    <property type="entry name" value="GNAT_dom"/>
</dbReference>
<comment type="caution">
    <text evidence="2">The sequence shown here is derived from an EMBL/GenBank/DDBJ whole genome shotgun (WGS) entry which is preliminary data.</text>
</comment>
<dbReference type="PANTHER" id="PTHR43792:SF1">
    <property type="entry name" value="N-ACETYLTRANSFERASE DOMAIN-CONTAINING PROTEIN"/>
    <property type="match status" value="1"/>
</dbReference>
<sequence length="173" mass="19631">MICLTERLYVRQFQMTDLDVFAALCADAVVLRYVGDGTPLTRSEVANWIQICEQKYANRRYGTSAVFTRSDDRFIGYCGVVRAPNNDFDELVYVFHSDVWGQGFATEVATAMLDYVFSISALTDIYATIDPLNTASIGVVKKLGFEYDREEMDGLGPVAFYRLSRIQWLSLRV</sequence>
<reference evidence="2" key="1">
    <citation type="submission" date="2020-05" db="EMBL/GenBank/DDBJ databases">
        <title>Sulfur intermediates as new biogeochemical hubs in an aquatic model microbial ecosystem.</title>
        <authorList>
            <person name="Vigneron A."/>
        </authorList>
    </citation>
    <scope>NUCLEOTIDE SEQUENCE</scope>
    <source>
        <strain evidence="2">Bin.250</strain>
    </source>
</reference>
<dbReference type="InterPro" id="IPR051531">
    <property type="entry name" value="N-acetyltransferase"/>
</dbReference>
<dbReference type="Pfam" id="PF13302">
    <property type="entry name" value="Acetyltransf_3"/>
    <property type="match status" value="1"/>
</dbReference>
<dbReference type="Proteomes" id="UP000754644">
    <property type="component" value="Unassembled WGS sequence"/>
</dbReference>
<feature type="domain" description="N-acetyltransferase" evidence="1">
    <location>
        <begin position="8"/>
        <end position="167"/>
    </location>
</feature>
<evidence type="ECO:0000313" key="3">
    <source>
        <dbReference type="Proteomes" id="UP000754644"/>
    </source>
</evidence>